<dbReference type="InterPro" id="IPR036390">
    <property type="entry name" value="WH_DNA-bd_sf"/>
</dbReference>
<dbReference type="GO" id="GO:0005737">
    <property type="term" value="C:cytoplasm"/>
    <property type="evidence" value="ECO:0007669"/>
    <property type="project" value="UniProtKB-ARBA"/>
</dbReference>
<accession>A0A445CG80</accession>
<evidence type="ECO:0000256" key="6">
    <source>
        <dbReference type="SAM" id="MobiDB-lite"/>
    </source>
</evidence>
<evidence type="ECO:0000256" key="3">
    <source>
        <dbReference type="ARBA" id="ARBA00022478"/>
    </source>
</evidence>
<dbReference type="EMBL" id="SDMP01000007">
    <property type="protein sequence ID" value="RYR49939.1"/>
    <property type="molecule type" value="Genomic_DNA"/>
</dbReference>
<keyword evidence="5" id="KW-0539">Nucleus</keyword>
<dbReference type="GO" id="GO:0005654">
    <property type="term" value="C:nucleoplasm"/>
    <property type="evidence" value="ECO:0007669"/>
    <property type="project" value="UniProtKB-ARBA"/>
</dbReference>
<dbReference type="Proteomes" id="UP000289738">
    <property type="component" value="Chromosome A07"/>
</dbReference>
<dbReference type="InterPro" id="IPR016049">
    <property type="entry name" value="RNA_pol_Rpc34-like"/>
</dbReference>
<evidence type="ECO:0000313" key="7">
    <source>
        <dbReference type="EMBL" id="RYR49939.1"/>
    </source>
</evidence>
<dbReference type="Gene3D" id="1.10.10.10">
    <property type="entry name" value="Winged helix-like DNA-binding domain superfamily/Winged helix DNA-binding domain"/>
    <property type="match status" value="1"/>
</dbReference>
<keyword evidence="8" id="KW-1185">Reference proteome</keyword>
<evidence type="ECO:0008006" key="9">
    <source>
        <dbReference type="Google" id="ProtNLM"/>
    </source>
</evidence>
<proteinExistence type="inferred from homology"/>
<dbReference type="SUPFAM" id="SSF46785">
    <property type="entry name" value="Winged helix' DNA-binding domain"/>
    <property type="match status" value="1"/>
</dbReference>
<name>A0A445CG80_ARAHY</name>
<keyword evidence="3" id="KW-0240">DNA-directed RNA polymerase</keyword>
<evidence type="ECO:0000256" key="2">
    <source>
        <dbReference type="ARBA" id="ARBA00011038"/>
    </source>
</evidence>
<dbReference type="FunFam" id="1.10.10.10:FF:000116">
    <property type="entry name" value="DNA-directed RNA polymerase III subunit RPC6"/>
    <property type="match status" value="1"/>
</dbReference>
<comment type="caution">
    <text evidence="7">The sequence shown here is derived from an EMBL/GenBank/DDBJ whole genome shotgun (WGS) entry which is preliminary data.</text>
</comment>
<evidence type="ECO:0000256" key="4">
    <source>
        <dbReference type="ARBA" id="ARBA00023163"/>
    </source>
</evidence>
<dbReference type="GO" id="GO:0005666">
    <property type="term" value="C:RNA polymerase III complex"/>
    <property type="evidence" value="ECO:0007669"/>
    <property type="project" value="InterPro"/>
</dbReference>
<feature type="region of interest" description="Disordered" evidence="6">
    <location>
        <begin position="1"/>
        <end position="29"/>
    </location>
</feature>
<dbReference type="AlphaFoldDB" id="A0A445CG80"/>
<dbReference type="InterPro" id="IPR036388">
    <property type="entry name" value="WH-like_DNA-bd_sf"/>
</dbReference>
<comment type="similarity">
    <text evidence="2">Belongs to the eukaryotic RPC34/RPC39 RNA polymerase subunit family.</text>
</comment>
<comment type="subcellular location">
    <subcellularLocation>
        <location evidence="1">Nucleus</location>
    </subcellularLocation>
</comment>
<evidence type="ECO:0000313" key="8">
    <source>
        <dbReference type="Proteomes" id="UP000289738"/>
    </source>
</evidence>
<gene>
    <name evidence="7" type="ORF">Ahy_A07g036464</name>
</gene>
<dbReference type="InterPro" id="IPR007832">
    <property type="entry name" value="RNA_pol_Rpc34"/>
</dbReference>
<sequence length="367" mass="40857">MGPDWQVEPVRPGPARSLPKTAHDKIGEKPLNRRCRTELPSAPNGVIHCRHSWLSEKSFFVLSALSKSNPLLAVFFIARRPSSIGFVLLAVVLSPSPSSRRPVEGKMDGAFVHQTMDKWPSSNLGYSGMSRLQGSSSSLKRKRELALVSDTLTDGERVLYNLILSKRDMGIWSGDMKRETNLPDNVVKKSLKLLQSKGLIKEVVNIQNKARKHYMAAQFEPSKEITGGDWYSEGNLDKELINAVKSVCLNYISRQKVVTCDGVLEWSRKSGVFTAEVSNQQIEEILRTLVLDDEIIEVKSTGYGDFENVPVGRVCYKCKSKGGVRGEPKDGAMSSIPCGVCPRINFCSPDGIVSPRTCVYYQKWLDF</sequence>
<protein>
    <recommendedName>
        <fullName evidence="9">DNA-directed RNA polymerase III subunit RPC6</fullName>
    </recommendedName>
</protein>
<dbReference type="GO" id="GO:0006383">
    <property type="term" value="P:transcription by RNA polymerase III"/>
    <property type="evidence" value="ECO:0007669"/>
    <property type="project" value="InterPro"/>
</dbReference>
<dbReference type="PANTHER" id="PTHR12780">
    <property type="entry name" value="RNA POLYMERASE III DNA DIRECTED , 39KD SUBUNIT-RELATED"/>
    <property type="match status" value="1"/>
</dbReference>
<evidence type="ECO:0000256" key="5">
    <source>
        <dbReference type="ARBA" id="ARBA00023242"/>
    </source>
</evidence>
<keyword evidence="4" id="KW-0804">Transcription</keyword>
<organism evidence="7 8">
    <name type="scientific">Arachis hypogaea</name>
    <name type="common">Peanut</name>
    <dbReference type="NCBI Taxonomy" id="3818"/>
    <lineage>
        <taxon>Eukaryota</taxon>
        <taxon>Viridiplantae</taxon>
        <taxon>Streptophyta</taxon>
        <taxon>Embryophyta</taxon>
        <taxon>Tracheophyta</taxon>
        <taxon>Spermatophyta</taxon>
        <taxon>Magnoliopsida</taxon>
        <taxon>eudicotyledons</taxon>
        <taxon>Gunneridae</taxon>
        <taxon>Pentapetalae</taxon>
        <taxon>rosids</taxon>
        <taxon>fabids</taxon>
        <taxon>Fabales</taxon>
        <taxon>Fabaceae</taxon>
        <taxon>Papilionoideae</taxon>
        <taxon>50 kb inversion clade</taxon>
        <taxon>dalbergioids sensu lato</taxon>
        <taxon>Dalbergieae</taxon>
        <taxon>Pterocarpus clade</taxon>
        <taxon>Arachis</taxon>
    </lineage>
</organism>
<evidence type="ECO:0000256" key="1">
    <source>
        <dbReference type="ARBA" id="ARBA00004123"/>
    </source>
</evidence>
<dbReference type="Pfam" id="PF05158">
    <property type="entry name" value="RNA_pol_Rpc34"/>
    <property type="match status" value="1"/>
</dbReference>
<reference evidence="7 8" key="1">
    <citation type="submission" date="2019-01" db="EMBL/GenBank/DDBJ databases">
        <title>Sequencing of cultivated peanut Arachis hypogaea provides insights into genome evolution and oil improvement.</title>
        <authorList>
            <person name="Chen X."/>
        </authorList>
    </citation>
    <scope>NUCLEOTIDE SEQUENCE [LARGE SCALE GENOMIC DNA]</scope>
    <source>
        <strain evidence="8">cv. Fuhuasheng</strain>
        <tissue evidence="7">Leaves</tissue>
    </source>
</reference>